<dbReference type="GO" id="GO:0005524">
    <property type="term" value="F:ATP binding"/>
    <property type="evidence" value="ECO:0007669"/>
    <property type="project" value="UniProtKB-KW"/>
</dbReference>
<evidence type="ECO:0000313" key="7">
    <source>
        <dbReference type="Proteomes" id="UP001489897"/>
    </source>
</evidence>
<evidence type="ECO:0000256" key="2">
    <source>
        <dbReference type="ARBA" id="ARBA00022519"/>
    </source>
</evidence>
<organism evidence="6 7">
    <name type="scientific">Paraburkholderia ferrariae</name>
    <dbReference type="NCBI Taxonomy" id="386056"/>
    <lineage>
        <taxon>Bacteria</taxon>
        <taxon>Pseudomonadati</taxon>
        <taxon>Pseudomonadota</taxon>
        <taxon>Betaproteobacteria</taxon>
        <taxon>Burkholderiales</taxon>
        <taxon>Burkholderiaceae</taxon>
        <taxon>Paraburkholderia</taxon>
    </lineage>
</organism>
<dbReference type="SUPFAM" id="SSF52540">
    <property type="entry name" value="P-loop containing nucleoside triphosphate hydrolases"/>
    <property type="match status" value="1"/>
</dbReference>
<dbReference type="EMBL" id="JAYMRV010000010">
    <property type="protein sequence ID" value="MEM5425104.1"/>
    <property type="molecule type" value="Genomic_DNA"/>
</dbReference>
<reference evidence="6 7" key="1">
    <citation type="submission" date="2024-01" db="EMBL/GenBank/DDBJ databases">
        <title>The diversity of rhizobia nodulating Mimosa spp. in eleven states of Brazil covering several biomes is determined by host plant, location, and edaphic factors.</title>
        <authorList>
            <person name="Rouws L."/>
            <person name="Barauna A."/>
            <person name="Beukes C."/>
            <person name="De Faria S.M."/>
            <person name="Gross E."/>
            <person name="Dos Reis Junior F.B."/>
            <person name="Simon M."/>
            <person name="Maluk M."/>
            <person name="Odee D.W."/>
            <person name="Kenicer G."/>
            <person name="Young J.P.W."/>
            <person name="Reis V.M."/>
            <person name="Zilli J."/>
            <person name="James E.K."/>
        </authorList>
    </citation>
    <scope>NUCLEOTIDE SEQUENCE [LARGE SCALE GENOMIC DNA]</scope>
    <source>
        <strain evidence="6 7">JPY167</strain>
    </source>
</reference>
<keyword evidence="3" id="KW-0547">Nucleotide-binding</keyword>
<keyword evidence="4 6" id="KW-0067">ATP-binding</keyword>
<dbReference type="InterPro" id="IPR027417">
    <property type="entry name" value="P-loop_NTPase"/>
</dbReference>
<dbReference type="InterPro" id="IPR003439">
    <property type="entry name" value="ABC_transporter-like_ATP-bd"/>
</dbReference>
<evidence type="ECO:0000256" key="4">
    <source>
        <dbReference type="ARBA" id="ARBA00022840"/>
    </source>
</evidence>
<evidence type="ECO:0000256" key="3">
    <source>
        <dbReference type="ARBA" id="ARBA00022741"/>
    </source>
</evidence>
<accession>A0ABU9RYG4</accession>
<dbReference type="Pfam" id="PF14491">
    <property type="entry name" value="DUF4435"/>
    <property type="match status" value="1"/>
</dbReference>
<dbReference type="Pfam" id="PF00005">
    <property type="entry name" value="ABC_tran"/>
    <property type="match status" value="1"/>
</dbReference>
<dbReference type="PANTHER" id="PTHR24220:SF676">
    <property type="entry name" value="OLIGOPEPTIDE TRANSPORT ATP-BINDING PROTEIN AMIE"/>
    <property type="match status" value="1"/>
</dbReference>
<evidence type="ECO:0000313" key="6">
    <source>
        <dbReference type="EMBL" id="MEM5425104.1"/>
    </source>
</evidence>
<keyword evidence="2" id="KW-0997">Cell inner membrane</keyword>
<keyword evidence="2" id="KW-0472">Membrane</keyword>
<keyword evidence="7" id="KW-1185">Reference proteome</keyword>
<dbReference type="SMART" id="SM00382">
    <property type="entry name" value="AAA"/>
    <property type="match status" value="1"/>
</dbReference>
<dbReference type="RefSeq" id="WP_342949190.1">
    <property type="nucleotide sequence ID" value="NZ_JAYMRV010000010.1"/>
</dbReference>
<proteinExistence type="predicted"/>
<protein>
    <submittedName>
        <fullName evidence="6">ATP-binding cassette domain-containing protein</fullName>
    </submittedName>
</protein>
<dbReference type="InterPro" id="IPR029492">
    <property type="entry name" value="DUF4435"/>
</dbReference>
<dbReference type="Gene3D" id="3.40.50.300">
    <property type="entry name" value="P-loop containing nucleotide triphosphate hydrolases"/>
    <property type="match status" value="1"/>
</dbReference>
<dbReference type="PANTHER" id="PTHR24220">
    <property type="entry name" value="IMPORT ATP-BINDING PROTEIN"/>
    <property type="match status" value="1"/>
</dbReference>
<dbReference type="Proteomes" id="UP001489897">
    <property type="component" value="Unassembled WGS sequence"/>
</dbReference>
<keyword evidence="1" id="KW-1003">Cell membrane</keyword>
<feature type="domain" description="AAA+ ATPase" evidence="5">
    <location>
        <begin position="31"/>
        <end position="268"/>
    </location>
</feature>
<evidence type="ECO:0000259" key="5">
    <source>
        <dbReference type="SMART" id="SM00382"/>
    </source>
</evidence>
<gene>
    <name evidence="6" type="ORF">VSR73_29055</name>
</gene>
<name>A0ABU9RYG4_9BURK</name>
<dbReference type="InterPro" id="IPR015854">
    <property type="entry name" value="ABC_transpr_LolD-like"/>
</dbReference>
<comment type="caution">
    <text evidence="6">The sequence shown here is derived from an EMBL/GenBank/DDBJ whole genome shotgun (WGS) entry which is preliminary data.</text>
</comment>
<evidence type="ECO:0000256" key="1">
    <source>
        <dbReference type="ARBA" id="ARBA00022475"/>
    </source>
</evidence>
<sequence>MSDIDNVEIGQKFIGTIGLKDGGTLNISLAKGETLYVLGGNGSGKSSLLYHWARNSSSTIFIAGNREVVFHSSAVSISAQDARQRVDWAKNNISNEQSRVEKAYHNSVDRLNALLFSLKSASDDTNRVYRQAHQDGRESELKKIAANEPTVLLNEALRRASIPIKVDWDKNSTLVVRKDGYEGEYGVREMSDGERAALILASEIILGDKNAVVIADEPERHLHRSISSPLMQYLREIRPDLSWVVATHDLSLPRDDVGAKVVILYKYFGQHIWQAELIVDPGALPASLSEAVYGAREKVLFVEGTEASRDRPLYQQIFSGITIVPVGTCRDVCDAIAGLKVVPQLHHMESRGLVDGDNRDDSASLQEKGVSVLDVYAIESVYYHPRVIASMLKNSAENVSLKEVEKSAVEAIKDTLHLAKMTAYRSYREKHLRSLLDEATFSSTVTDALTIDGPNLVSMAREKLEQLKAEGNWLEIARCYKIKATGAPQAIARKLGFSGFEQYERAVIKALANFQDLRTEVKSIVPDPFV</sequence>
<dbReference type="InterPro" id="IPR003593">
    <property type="entry name" value="AAA+_ATPase"/>
</dbReference>